<dbReference type="EMBL" id="JBFXLQ010000029">
    <property type="protein sequence ID" value="KAL2865831.1"/>
    <property type="molecule type" value="Genomic_DNA"/>
</dbReference>
<dbReference type="RefSeq" id="XP_070884810.1">
    <property type="nucleotide sequence ID" value="XM_071031320.1"/>
</dbReference>
<dbReference type="SUPFAM" id="SSF53335">
    <property type="entry name" value="S-adenosyl-L-methionine-dependent methyltransferases"/>
    <property type="match status" value="1"/>
</dbReference>
<dbReference type="GeneID" id="98146392"/>
<evidence type="ECO:0000313" key="2">
    <source>
        <dbReference type="EMBL" id="KAL2865831.1"/>
    </source>
</evidence>
<accession>A0ABR4LMT2</accession>
<evidence type="ECO:0000256" key="1">
    <source>
        <dbReference type="SAM" id="MobiDB-lite"/>
    </source>
</evidence>
<dbReference type="Proteomes" id="UP001610432">
    <property type="component" value="Unassembled WGS sequence"/>
</dbReference>
<dbReference type="InterPro" id="IPR029063">
    <property type="entry name" value="SAM-dependent_MTases_sf"/>
</dbReference>
<keyword evidence="3" id="KW-1185">Reference proteome</keyword>
<organism evidence="2 3">
    <name type="scientific">Aspergillus lucknowensis</name>
    <dbReference type="NCBI Taxonomy" id="176173"/>
    <lineage>
        <taxon>Eukaryota</taxon>
        <taxon>Fungi</taxon>
        <taxon>Dikarya</taxon>
        <taxon>Ascomycota</taxon>
        <taxon>Pezizomycotina</taxon>
        <taxon>Eurotiomycetes</taxon>
        <taxon>Eurotiomycetidae</taxon>
        <taxon>Eurotiales</taxon>
        <taxon>Aspergillaceae</taxon>
        <taxon>Aspergillus</taxon>
        <taxon>Aspergillus subgen. Nidulantes</taxon>
    </lineage>
</organism>
<dbReference type="Gene3D" id="3.40.50.150">
    <property type="entry name" value="Vaccinia Virus protein VP39"/>
    <property type="match status" value="1"/>
</dbReference>
<evidence type="ECO:0000313" key="3">
    <source>
        <dbReference type="Proteomes" id="UP001610432"/>
    </source>
</evidence>
<protein>
    <recommendedName>
        <fullName evidence="4">rRNA adenine N(6)-methyltransferase</fullName>
    </recommendedName>
</protein>
<reference evidence="2 3" key="1">
    <citation type="submission" date="2024-07" db="EMBL/GenBank/DDBJ databases">
        <title>Section-level genome sequencing and comparative genomics of Aspergillus sections Usti and Cavernicolus.</title>
        <authorList>
            <consortium name="Lawrence Berkeley National Laboratory"/>
            <person name="Nybo J.L."/>
            <person name="Vesth T.C."/>
            <person name="Theobald S."/>
            <person name="Frisvad J.C."/>
            <person name="Larsen T.O."/>
            <person name="Kjaerboelling I."/>
            <person name="Rothschild-Mancinelli K."/>
            <person name="Lyhne E.K."/>
            <person name="Kogle M.E."/>
            <person name="Barry K."/>
            <person name="Clum A."/>
            <person name="Na H."/>
            <person name="Ledsgaard L."/>
            <person name="Lin J."/>
            <person name="Lipzen A."/>
            <person name="Kuo A."/>
            <person name="Riley R."/>
            <person name="Mondo S."/>
            <person name="Labutti K."/>
            <person name="Haridas S."/>
            <person name="Pangalinan J."/>
            <person name="Salamov A.A."/>
            <person name="Simmons B.A."/>
            <person name="Magnuson J.K."/>
            <person name="Chen J."/>
            <person name="Drula E."/>
            <person name="Henrissat B."/>
            <person name="Wiebenga A."/>
            <person name="Lubbers R.J."/>
            <person name="Gomes A.C."/>
            <person name="Macurrencykelacurrency M.R."/>
            <person name="Stajich J."/>
            <person name="Grigoriev I.V."/>
            <person name="Mortensen U.H."/>
            <person name="De Vries R.P."/>
            <person name="Baker S.E."/>
            <person name="Andersen M.R."/>
        </authorList>
    </citation>
    <scope>NUCLEOTIDE SEQUENCE [LARGE SCALE GENOMIC DNA]</scope>
    <source>
        <strain evidence="2 3">CBS 449.75</strain>
    </source>
</reference>
<comment type="caution">
    <text evidence="2">The sequence shown here is derived from an EMBL/GenBank/DDBJ whole genome shotgun (WGS) entry which is preliminary data.</text>
</comment>
<feature type="compositionally biased region" description="Pro residues" evidence="1">
    <location>
        <begin position="284"/>
        <end position="294"/>
    </location>
</feature>
<name>A0ABR4LMT2_9EURO</name>
<feature type="region of interest" description="Disordered" evidence="1">
    <location>
        <begin position="277"/>
        <end position="297"/>
    </location>
</feature>
<sequence length="611" mass="68701">MCSTKVNRWTPLAQFPVTKALSESLPRFRTAIEGKPHIVSEPLCDDIVQRLSPFLLRNRPVDILDLWPGPGILSSKVNDLLKPRRHVLIESDLEHYRSLLAPLAESRPCYELVSMDKRSLSNWETLLTEYFPDQGPSNSDKSGALARNDTLLVLANPPPAANNKDHFSGSRWLSVFMETCLQQTGLHAYGSVRLLASMTNWESSMVLPRTITQRTRPAVLTEQLAIHAFEVAAPEGSLLASAASQRQYDMLVGSASRTAQRTSENKTAIPAGRKFPAFELAPHSPSPGRKPVPYTPRVRTDQNKKYVRIFEEFDQADTKSPELRKKRSTATAQLNQENREAYIREVLTTKQAELDELNKSISRLAADPNSTLESLGPVVEEIKALRKSIAKQISEHHFDVTRPLSYLIDNRRAAFYTGSFDDAVLLWDRRPFEPLLVHPNEYYPREKDRTVVYFEANPNAPVAQVLRYLTPEQREAAWRAFDALSFSIATANALTLSKLAEILLPNHSCNEIIKTVPSLAKYASKHPKPDFDTLPKTLHYSKPDPISCYQENLDYDLSGVRARIVAASTLWELFAAYAKNGGDHSVIQLCRFMGGTLTSAHLGRMEAVRMR</sequence>
<proteinExistence type="predicted"/>
<gene>
    <name evidence="2" type="ORF">BJX67DRAFT_372964</name>
</gene>
<evidence type="ECO:0008006" key="4">
    <source>
        <dbReference type="Google" id="ProtNLM"/>
    </source>
</evidence>